<evidence type="ECO:0000313" key="2">
    <source>
        <dbReference type="EMBL" id="GAA2576098.1"/>
    </source>
</evidence>
<dbReference type="RefSeq" id="WP_344537332.1">
    <property type="nucleotide sequence ID" value="NZ_BAAATD010000001.1"/>
</dbReference>
<dbReference type="EMBL" id="BAAATD010000001">
    <property type="protein sequence ID" value="GAA2576098.1"/>
    <property type="molecule type" value="Genomic_DNA"/>
</dbReference>
<evidence type="ECO:0000313" key="3">
    <source>
        <dbReference type="Proteomes" id="UP001501509"/>
    </source>
</evidence>
<feature type="compositionally biased region" description="Polar residues" evidence="1">
    <location>
        <begin position="152"/>
        <end position="168"/>
    </location>
</feature>
<dbReference type="Proteomes" id="UP001501509">
    <property type="component" value="Unassembled WGS sequence"/>
</dbReference>
<gene>
    <name evidence="2" type="ORF">GCM10010411_05600</name>
</gene>
<feature type="compositionally biased region" description="Polar residues" evidence="1">
    <location>
        <begin position="212"/>
        <end position="227"/>
    </location>
</feature>
<evidence type="ECO:0000256" key="1">
    <source>
        <dbReference type="SAM" id="MobiDB-lite"/>
    </source>
</evidence>
<feature type="compositionally biased region" description="Pro residues" evidence="1">
    <location>
        <begin position="170"/>
        <end position="188"/>
    </location>
</feature>
<comment type="caution">
    <text evidence="2">The sequence shown here is derived from an EMBL/GenBank/DDBJ whole genome shotgun (WGS) entry which is preliminary data.</text>
</comment>
<feature type="region of interest" description="Disordered" evidence="1">
    <location>
        <begin position="81"/>
        <end position="227"/>
    </location>
</feature>
<feature type="compositionally biased region" description="Low complexity" evidence="1">
    <location>
        <begin position="106"/>
        <end position="115"/>
    </location>
</feature>
<proteinExistence type="predicted"/>
<accession>A0ABN3PBM0</accession>
<keyword evidence="3" id="KW-1185">Reference proteome</keyword>
<sequence length="227" mass="22976">MTDPHEEHGEILRRALHAEADTVTPSADGLERIRTKIEERRQRRFGWAWFTESWARPVLAVGAAVAIAGIGVSAPQTVNMFTSPAGHNGPSADGDKAADDSVTSAQGQPNGSPSQGSPPPSQNGTPAASQSPTPPSASSTSACRPAGDSGNAPPQNVATPSPGSTVPSRPTAPPCPTTQPPTSPPPSSGPSDKPSDKPTPSVTPSVTPTPTASEQSANENDPATSSS</sequence>
<name>A0ABN3PBM0_9ACTN</name>
<feature type="compositionally biased region" description="Low complexity" evidence="1">
    <location>
        <begin position="122"/>
        <end position="142"/>
    </location>
</feature>
<feature type="compositionally biased region" description="Low complexity" evidence="1">
    <location>
        <begin position="198"/>
        <end position="211"/>
    </location>
</feature>
<reference evidence="2 3" key="1">
    <citation type="journal article" date="2019" name="Int. J. Syst. Evol. Microbiol.">
        <title>The Global Catalogue of Microorganisms (GCM) 10K type strain sequencing project: providing services to taxonomists for standard genome sequencing and annotation.</title>
        <authorList>
            <consortium name="The Broad Institute Genomics Platform"/>
            <consortium name="The Broad Institute Genome Sequencing Center for Infectious Disease"/>
            <person name="Wu L."/>
            <person name="Ma J."/>
        </authorList>
    </citation>
    <scope>NUCLEOTIDE SEQUENCE [LARGE SCALE GENOMIC DNA]</scope>
    <source>
        <strain evidence="2 3">JCM 6833</strain>
    </source>
</reference>
<protein>
    <submittedName>
        <fullName evidence="2">Uncharacterized protein</fullName>
    </submittedName>
</protein>
<organism evidence="2 3">
    <name type="scientific">Actinomadura fulvescens</name>
    <dbReference type="NCBI Taxonomy" id="46160"/>
    <lineage>
        <taxon>Bacteria</taxon>
        <taxon>Bacillati</taxon>
        <taxon>Actinomycetota</taxon>
        <taxon>Actinomycetes</taxon>
        <taxon>Streptosporangiales</taxon>
        <taxon>Thermomonosporaceae</taxon>
        <taxon>Actinomadura</taxon>
    </lineage>
</organism>